<accession>A0ACC0W918</accession>
<keyword evidence="2" id="KW-1185">Reference proteome</keyword>
<dbReference type="Proteomes" id="UP001163321">
    <property type="component" value="Chromosome 3"/>
</dbReference>
<reference evidence="1 2" key="1">
    <citation type="journal article" date="2022" name="bioRxiv">
        <title>The genome of the oomycete Peronosclerospora sorghi, a cosmopolitan pathogen of maize and sorghum, is inflated with dispersed pseudogenes.</title>
        <authorList>
            <person name="Fletcher K."/>
            <person name="Martin F."/>
            <person name="Isakeit T."/>
            <person name="Cavanaugh K."/>
            <person name="Magill C."/>
            <person name="Michelmore R."/>
        </authorList>
    </citation>
    <scope>NUCLEOTIDE SEQUENCE [LARGE SCALE GENOMIC DNA]</scope>
    <source>
        <strain evidence="1">P6</strain>
    </source>
</reference>
<name>A0ACC0W918_9STRA</name>
<protein>
    <submittedName>
        <fullName evidence="1">Uncharacterized protein</fullName>
    </submittedName>
</protein>
<sequence length="905" mass="100097">MATTGGTYYQAAPSPMTNSYVSSSRGSSRSCGFQSSAASSTSTHRALLSISSIYSLVPTRDLFAIAASVVPKLRAVVDDRMEKTRTRSSVYQSKQSLSCWVEKTKHHGALIHEFDRAKLPSMTHLNGLDSSNTPFHISHTVIESRGSPLHTRDALVRDFTSAVETRKLLHWPRHDPNVTYAVSTQVTINCRLEEALTMLFSRDTLQFDASMSALFGARKYKRGKLLVSHEFHNQLAGDSDERDATDGDDQEVNGLSQPHWLALQSVVLRSRRSLNPMIAARRTSRRQRLCFAVYSQHCPSTNEAFYTMRTVPKPIHHQFTGMTDPRSSSGQAIRHDVDHLAVGYHLTSSYSDLNGYQTSIVMTAYVCNAPASRTTDVSKMRSTLWPKSQSPDGSVSSRRPAVANAEAKYVVNLLAKATASFERLVHRRRLGSQPFIYVPTSREPAPSHSCTMCRGIFGLLRPQRACHLCAQRVCRECSRKFDVEPMPRRVRRNRICFTCVAKVDASVFQSENPLLNTSLPPDYSATTQMYRASTTSWDGSGRTISRGKADISTAFVDDVVDSYEIDRQPQLPRTAKAAAPSQGQMHWNRSNSAATSTTSFSSTNGRQLADALCSTNVSTRARALEVLRHVVKHVTSNPAGATSTRSTSPSSSSNNPSTATFQSQPDSQLVDKYLEARRHLTSISLTSDRTMAASSHHISNRHSFSSYQDEIDRRRYNTSNDQCFASSVISTRSSFVSRPWAYTTANIATELDSDEALDSAALDSISEVAALRMRCSIAYIVALNGTHSSHAQRVVGMFGATRSWTENRNMCPQSLMSTGKPFVVRDARLDAQFQPLRLVQEIGVRFFVGFPIKSPDNTVVACLCAVSAQARDNVSLEDLRAMHALAKLASDLFEEEVNPYTPRTG</sequence>
<gene>
    <name evidence="1" type="ORF">PsorP6_008130</name>
</gene>
<proteinExistence type="predicted"/>
<dbReference type="EMBL" id="CM047582">
    <property type="protein sequence ID" value="KAI9914521.1"/>
    <property type="molecule type" value="Genomic_DNA"/>
</dbReference>
<evidence type="ECO:0000313" key="1">
    <source>
        <dbReference type="EMBL" id="KAI9914521.1"/>
    </source>
</evidence>
<evidence type="ECO:0000313" key="2">
    <source>
        <dbReference type="Proteomes" id="UP001163321"/>
    </source>
</evidence>
<comment type="caution">
    <text evidence="1">The sequence shown here is derived from an EMBL/GenBank/DDBJ whole genome shotgun (WGS) entry which is preliminary data.</text>
</comment>
<organism evidence="1 2">
    <name type="scientific">Peronosclerospora sorghi</name>
    <dbReference type="NCBI Taxonomy" id="230839"/>
    <lineage>
        <taxon>Eukaryota</taxon>
        <taxon>Sar</taxon>
        <taxon>Stramenopiles</taxon>
        <taxon>Oomycota</taxon>
        <taxon>Peronosporomycetes</taxon>
        <taxon>Peronosporales</taxon>
        <taxon>Peronosporaceae</taxon>
        <taxon>Peronosclerospora</taxon>
    </lineage>
</organism>